<keyword evidence="2" id="KW-0732">Signal</keyword>
<dbReference type="Proteomes" id="UP000223913">
    <property type="component" value="Unassembled WGS sequence"/>
</dbReference>
<gene>
    <name evidence="4" type="ORF">CRP01_10240</name>
</gene>
<feature type="signal peptide" evidence="2">
    <location>
        <begin position="1"/>
        <end position="23"/>
    </location>
</feature>
<dbReference type="InterPro" id="IPR030392">
    <property type="entry name" value="S74_ICA"/>
</dbReference>
<dbReference type="EMBL" id="PDUD01000017">
    <property type="protein sequence ID" value="PHN06666.1"/>
    <property type="molecule type" value="Genomic_DNA"/>
</dbReference>
<proteinExistence type="predicted"/>
<evidence type="ECO:0000256" key="1">
    <source>
        <dbReference type="SAM" id="Coils"/>
    </source>
</evidence>
<feature type="coiled-coil region" evidence="1">
    <location>
        <begin position="333"/>
        <end position="367"/>
    </location>
</feature>
<feature type="chain" id="PRO_5013016913" description="Peptidase S74 domain-containing protein" evidence="2">
    <location>
        <begin position="24"/>
        <end position="467"/>
    </location>
</feature>
<evidence type="ECO:0000313" key="4">
    <source>
        <dbReference type="EMBL" id="PHN06666.1"/>
    </source>
</evidence>
<dbReference type="AlphaFoldDB" id="A0A2D0NE68"/>
<dbReference type="PROSITE" id="PS51688">
    <property type="entry name" value="ICA"/>
    <property type="match status" value="1"/>
</dbReference>
<dbReference type="Pfam" id="PF18962">
    <property type="entry name" value="Por_Secre_tail"/>
    <property type="match status" value="1"/>
</dbReference>
<evidence type="ECO:0000259" key="3">
    <source>
        <dbReference type="PROSITE" id="PS51688"/>
    </source>
</evidence>
<organism evidence="4 5">
    <name type="scientific">Flavilitoribacter nigricans (strain ATCC 23147 / DSM 23189 / NBRC 102662 / NCIMB 1420 / SS-2)</name>
    <name type="common">Lewinella nigricans</name>
    <dbReference type="NCBI Taxonomy" id="1122177"/>
    <lineage>
        <taxon>Bacteria</taxon>
        <taxon>Pseudomonadati</taxon>
        <taxon>Bacteroidota</taxon>
        <taxon>Saprospiria</taxon>
        <taxon>Saprospirales</taxon>
        <taxon>Lewinellaceae</taxon>
        <taxon>Flavilitoribacter</taxon>
    </lineage>
</organism>
<evidence type="ECO:0000313" key="5">
    <source>
        <dbReference type="Proteomes" id="UP000223913"/>
    </source>
</evidence>
<dbReference type="RefSeq" id="WP_099149922.1">
    <property type="nucleotide sequence ID" value="NZ_PDUD01000017.1"/>
</dbReference>
<protein>
    <recommendedName>
        <fullName evidence="3">Peptidase S74 domain-containing protein</fullName>
    </recommendedName>
</protein>
<dbReference type="OrthoDB" id="1399757at2"/>
<sequence>MQNIKLLLRAVLILQLFSSALHAQLKMTPTRVGVLTQDPQFTVDVRGDLFVRSNFGGLMLGYPDNGNQWRMGTVNAGQDMLFRSKPEGSSDFSTRMIFFGNGDAAFGGDPGSSNARMEVLHNSSISDPHILLTEQQNDYGRLSFENITYPGKRWTIAGYPGTNPENSRLNLWFEDTDGGKDIVTVRGNGHVGIMGINPTARLHIHQQDQEVGSGLRFDDGINADWDITHGFGLRLHYGGALRGTFSATTGEYIQSSDSKLKKNIQKMPDILSKVMELRPLNYQYKDTKSQDLTIGFVAQEVDPLFPELVHFIEADQLYGINYAGFSVVAIKAIQELKSEIDRRDERINELEDRLDRIETLLRQGQTAQNHLILEEAAADLDRSELKQNTPNPFKSVTTITYLVPERAQRVQLRIADQSGKVLRTLEVEQRGRVQTNLDATALPAGTYFYSLWVDGQLIGTKKMVLSR</sequence>
<feature type="domain" description="Peptidase S74" evidence="3">
    <location>
        <begin position="256"/>
        <end position="354"/>
    </location>
</feature>
<evidence type="ECO:0000256" key="2">
    <source>
        <dbReference type="SAM" id="SignalP"/>
    </source>
</evidence>
<keyword evidence="5" id="KW-1185">Reference proteome</keyword>
<name>A0A2D0NE68_FLAN2</name>
<accession>A0A2D0NE68</accession>
<dbReference type="InterPro" id="IPR026444">
    <property type="entry name" value="Secre_tail"/>
</dbReference>
<reference evidence="4 5" key="1">
    <citation type="submission" date="2017-10" db="EMBL/GenBank/DDBJ databases">
        <title>The draft genome sequence of Lewinella nigricans NBRC 102662.</title>
        <authorList>
            <person name="Wang K."/>
        </authorList>
    </citation>
    <scope>NUCLEOTIDE SEQUENCE [LARGE SCALE GENOMIC DNA]</scope>
    <source>
        <strain evidence="4 5">NBRC 102662</strain>
    </source>
</reference>
<keyword evidence="1" id="KW-0175">Coiled coil</keyword>
<dbReference type="Pfam" id="PF13884">
    <property type="entry name" value="Peptidase_S74"/>
    <property type="match status" value="1"/>
</dbReference>
<dbReference type="NCBIfam" id="TIGR04183">
    <property type="entry name" value="Por_Secre_tail"/>
    <property type="match status" value="1"/>
</dbReference>
<comment type="caution">
    <text evidence="4">The sequence shown here is derived from an EMBL/GenBank/DDBJ whole genome shotgun (WGS) entry which is preliminary data.</text>
</comment>